<organism evidence="1 2">
    <name type="scientific">phage Lak_Megaphage_RVC_AP3_GC26</name>
    <dbReference type="NCBI Taxonomy" id="3109225"/>
    <lineage>
        <taxon>Viruses</taxon>
        <taxon>Duplodnaviria</taxon>
        <taxon>Heunggongvirae</taxon>
        <taxon>Uroviricota</taxon>
        <taxon>Caudoviricetes</taxon>
        <taxon>Caudoviricetes code 15 clade</taxon>
    </lineage>
</organism>
<keyword evidence="2" id="KW-1185">Reference proteome</keyword>
<name>A0ABZ0Z0M4_9CAUD</name>
<reference evidence="1 2" key="1">
    <citation type="submission" date="2023-11" db="EMBL/GenBank/DDBJ databases">
        <authorList>
            <person name="Cook R."/>
            <person name="Crisci M."/>
            <person name="Pye H."/>
            <person name="Adriaenssens E."/>
            <person name="Santini J."/>
        </authorList>
    </citation>
    <scope>NUCLEOTIDE SEQUENCE [LARGE SCALE GENOMIC DNA]</scope>
    <source>
        <strain evidence="1">Lak_Megaphage_RVC_AP3_GC26</strain>
    </source>
</reference>
<protein>
    <submittedName>
        <fullName evidence="1">Uncharacterized protein</fullName>
    </submittedName>
</protein>
<evidence type="ECO:0000313" key="2">
    <source>
        <dbReference type="Proteomes" id="UP001348805"/>
    </source>
</evidence>
<proteinExistence type="predicted"/>
<accession>A0ABZ0Z0M4</accession>
<dbReference type="Proteomes" id="UP001348805">
    <property type="component" value="Segment"/>
</dbReference>
<dbReference type="EMBL" id="OR769219">
    <property type="protein sequence ID" value="WQJ51663.1"/>
    <property type="molecule type" value="Genomic_DNA"/>
</dbReference>
<evidence type="ECO:0000313" key="1">
    <source>
        <dbReference type="EMBL" id="WQJ51663.1"/>
    </source>
</evidence>
<sequence>MIIVNKAIDINKESYPKCPYSKELCDPNILFNEYSINKKDKCLTCEHWKSNYDYIVNKHIEEVKKDPKSNYNIIINEVNRDGGKYIKFDNDDIGFLICATSTIEDYYYMYMDKDRNIKMSSCVGGYEIIESPETIQNLSVLSYIRKHDKMYIKEKITRYIKNLKYDKVITNIFY</sequence>